<evidence type="ECO:0000256" key="5">
    <source>
        <dbReference type="ARBA" id="ARBA00022801"/>
    </source>
</evidence>
<dbReference type="PRINTS" id="PR00738">
    <property type="entry name" value="GLHYDRLASE20"/>
</dbReference>
<evidence type="ECO:0000259" key="12">
    <source>
        <dbReference type="Pfam" id="PF14845"/>
    </source>
</evidence>
<keyword evidence="5" id="KW-0378">Hydrolase</keyword>
<feature type="transmembrane region" description="Helical" evidence="10">
    <location>
        <begin position="55"/>
        <end position="75"/>
    </location>
</feature>
<dbReference type="GO" id="GO:0030203">
    <property type="term" value="P:glycosaminoglycan metabolic process"/>
    <property type="evidence" value="ECO:0007669"/>
    <property type="project" value="TreeGrafter"/>
</dbReference>
<dbReference type="InterPro" id="IPR017853">
    <property type="entry name" value="GH"/>
</dbReference>
<dbReference type="GO" id="GO:0005975">
    <property type="term" value="P:carbohydrate metabolic process"/>
    <property type="evidence" value="ECO:0007669"/>
    <property type="project" value="InterPro"/>
</dbReference>
<dbReference type="Gene3D" id="3.20.20.80">
    <property type="entry name" value="Glycosidases"/>
    <property type="match status" value="1"/>
</dbReference>
<comment type="similarity">
    <text evidence="2">Belongs to the glycosyl hydrolase 20 family.</text>
</comment>
<evidence type="ECO:0000256" key="3">
    <source>
        <dbReference type="ARBA" id="ARBA00012663"/>
    </source>
</evidence>
<evidence type="ECO:0000256" key="7">
    <source>
        <dbReference type="ARBA" id="ARBA00023295"/>
    </source>
</evidence>
<dbReference type="EMBL" id="CAADRA010006460">
    <property type="protein sequence ID" value="VFT95755.1"/>
    <property type="molecule type" value="Genomic_DNA"/>
</dbReference>
<evidence type="ECO:0000256" key="1">
    <source>
        <dbReference type="ARBA" id="ARBA00001231"/>
    </source>
</evidence>
<comment type="catalytic activity">
    <reaction evidence="1">
        <text>Hydrolysis of terminal non-reducing N-acetyl-D-hexosamine residues in N-acetyl-beta-D-hexosaminides.</text>
        <dbReference type="EC" id="3.2.1.52"/>
    </reaction>
</comment>
<dbReference type="InterPro" id="IPR015883">
    <property type="entry name" value="Glyco_hydro_20_cat"/>
</dbReference>
<dbReference type="Pfam" id="PF14845">
    <property type="entry name" value="Glycohydro_20b2"/>
    <property type="match status" value="1"/>
</dbReference>
<keyword evidence="7" id="KW-0326">Glycosidase</keyword>
<dbReference type="Proteomes" id="UP000332933">
    <property type="component" value="Unassembled WGS sequence"/>
</dbReference>
<sequence length="678" mass="75822">MDRGNDAPPPRTKSMRAANADTTEASWTAPEGMDQDVILSHTRSFEARGRAQRTWLIVGLVFVIAAATTVSVYFLTKKSDINLEAPAVIKKMPVYKYRCTANQCVYQNLTKAEMIAQTPTMGPGLMSLRVCEMTCGNGSMLPLPTSVSFGSADTVAVDITSFSHSVSGADGSLVKDMQAAFTELLQYKKKLAVGGIQDSGKKVSVVGKVESSSTSLTLETDESYSLSTSGTTVTITAKTVFGYRHGLASLLQLVDWCDITRSHRMVAAVTVQDKPAYPYRGLTLDTSRNFHTIASIKRMIRTMGMHKLNRFHWHMTDSSSFPLEIKGEPRFNQYGAYQSDMIYTQDAIKDLLVYAKAHGIQVVPEVDAPAHAGAGWQWGPDYGLGELTLCWAASPTETHQCWEAPCGQLNPLNENVYPLLDLIWGELHALFDSDIFHMGSDEVFTKCWMDTPEIANLPEILNKSNDADYWNVWAKFQKRVMDNFWKRAPNKKIALWSSDLTTPQYFAILPKEKVVIHSWNPTIKNEPRTVTDLGYSYIASFDDAFYLDCGFNGIDRKDNGWCAPFKTWQVIYEQLLDVNVTAANKHLVLGGSAVLWTEVSGEAALDNRLWPRVSAFAERAWSNPMTRWLHATQRMTIQAYRIIETGVQADMIQPHWCRQRPGECPMILWGDDTLVPKP</sequence>
<organism evidence="14 15">
    <name type="scientific">Aphanomyces stellatus</name>
    <dbReference type="NCBI Taxonomy" id="120398"/>
    <lineage>
        <taxon>Eukaryota</taxon>
        <taxon>Sar</taxon>
        <taxon>Stramenopiles</taxon>
        <taxon>Oomycota</taxon>
        <taxon>Saprolegniomycetes</taxon>
        <taxon>Saprolegniales</taxon>
        <taxon>Verrucalvaceae</taxon>
        <taxon>Aphanomyces</taxon>
    </lineage>
</organism>
<keyword evidence="10" id="KW-1133">Transmembrane helix</keyword>
<evidence type="ECO:0000256" key="2">
    <source>
        <dbReference type="ARBA" id="ARBA00006285"/>
    </source>
</evidence>
<evidence type="ECO:0000256" key="4">
    <source>
        <dbReference type="ARBA" id="ARBA00022729"/>
    </source>
</evidence>
<accession>A0A485LCE9</accession>
<keyword evidence="6" id="KW-0325">Glycoprotein</keyword>
<dbReference type="Gene3D" id="3.30.379.10">
    <property type="entry name" value="Chitobiase/beta-hexosaminidase domain 2-like"/>
    <property type="match status" value="1"/>
</dbReference>
<dbReference type="SUPFAM" id="SSF55545">
    <property type="entry name" value="beta-N-acetylhexosaminidase-like domain"/>
    <property type="match status" value="1"/>
</dbReference>
<keyword evidence="15" id="KW-1185">Reference proteome</keyword>
<name>A0A485LCE9_9STRA</name>
<dbReference type="EC" id="3.2.1.52" evidence="3"/>
<dbReference type="PANTHER" id="PTHR22600:SF26">
    <property type="entry name" value="BETA-N-ACETYLHEXOSAMINIDASE"/>
    <property type="match status" value="1"/>
</dbReference>
<evidence type="ECO:0000256" key="10">
    <source>
        <dbReference type="SAM" id="Phobius"/>
    </source>
</evidence>
<gene>
    <name evidence="14" type="primary">Aste57867_19030</name>
    <name evidence="13" type="ORF">As57867_018966</name>
    <name evidence="14" type="ORF">ASTE57867_19030</name>
</gene>
<evidence type="ECO:0000256" key="6">
    <source>
        <dbReference type="ARBA" id="ARBA00023180"/>
    </source>
</evidence>
<dbReference type="InterPro" id="IPR025705">
    <property type="entry name" value="Beta_hexosaminidase_sua/sub"/>
</dbReference>
<dbReference type="EMBL" id="VJMH01006439">
    <property type="protein sequence ID" value="KAF0689527.1"/>
    <property type="molecule type" value="Genomic_DNA"/>
</dbReference>
<evidence type="ECO:0000259" key="11">
    <source>
        <dbReference type="Pfam" id="PF00728"/>
    </source>
</evidence>
<dbReference type="GO" id="GO:0016231">
    <property type="term" value="F:beta-N-acetylglucosaminidase activity"/>
    <property type="evidence" value="ECO:0007669"/>
    <property type="project" value="TreeGrafter"/>
</dbReference>
<dbReference type="GO" id="GO:0005886">
    <property type="term" value="C:plasma membrane"/>
    <property type="evidence" value="ECO:0007669"/>
    <property type="project" value="TreeGrafter"/>
</dbReference>
<dbReference type="PANTHER" id="PTHR22600">
    <property type="entry name" value="BETA-HEXOSAMINIDASE"/>
    <property type="match status" value="1"/>
</dbReference>
<evidence type="ECO:0000313" key="14">
    <source>
        <dbReference type="EMBL" id="VFT95755.1"/>
    </source>
</evidence>
<feature type="active site" description="Proton donor" evidence="8">
    <location>
        <position position="442"/>
    </location>
</feature>
<evidence type="ECO:0000256" key="8">
    <source>
        <dbReference type="PIRSR" id="PIRSR625705-1"/>
    </source>
</evidence>
<dbReference type="OrthoDB" id="428480at2759"/>
<feature type="domain" description="Beta-hexosaminidase eukaryotic type N-terminal" evidence="12">
    <location>
        <begin position="201"/>
        <end position="253"/>
    </location>
</feature>
<evidence type="ECO:0000256" key="9">
    <source>
        <dbReference type="SAM" id="MobiDB-lite"/>
    </source>
</evidence>
<reference evidence="13" key="2">
    <citation type="submission" date="2019-06" db="EMBL/GenBank/DDBJ databases">
        <title>Genomics analysis of Aphanomyces spp. identifies a new class of oomycete effector associated with host adaptation.</title>
        <authorList>
            <person name="Gaulin E."/>
        </authorList>
    </citation>
    <scope>NUCLEOTIDE SEQUENCE</scope>
    <source>
        <strain evidence="13">CBS 578.67</strain>
    </source>
</reference>
<dbReference type="FunFam" id="3.20.20.80:FF:000063">
    <property type="entry name" value="Beta-hexosaminidase"/>
    <property type="match status" value="1"/>
</dbReference>
<evidence type="ECO:0000313" key="15">
    <source>
        <dbReference type="Proteomes" id="UP000332933"/>
    </source>
</evidence>
<dbReference type="InterPro" id="IPR029018">
    <property type="entry name" value="Hex-like_dom2"/>
</dbReference>
<dbReference type="SUPFAM" id="SSF51445">
    <property type="entry name" value="(Trans)glycosidases"/>
    <property type="match status" value="1"/>
</dbReference>
<evidence type="ECO:0000313" key="13">
    <source>
        <dbReference type="EMBL" id="KAF0689527.1"/>
    </source>
</evidence>
<dbReference type="InterPro" id="IPR029019">
    <property type="entry name" value="HEX_eukaryotic_N"/>
</dbReference>
<proteinExistence type="inferred from homology"/>
<keyword evidence="4" id="KW-0732">Signal</keyword>
<keyword evidence="10" id="KW-0472">Membrane</keyword>
<keyword evidence="10" id="KW-0812">Transmembrane</keyword>
<feature type="domain" description="Glycoside hydrolase family 20 catalytic" evidence="11">
    <location>
        <begin position="277"/>
        <end position="623"/>
    </location>
</feature>
<reference evidence="14 15" key="1">
    <citation type="submission" date="2019-03" db="EMBL/GenBank/DDBJ databases">
        <authorList>
            <person name="Gaulin E."/>
            <person name="Dumas B."/>
        </authorList>
    </citation>
    <scope>NUCLEOTIDE SEQUENCE [LARGE SCALE GENOMIC DNA]</scope>
    <source>
        <strain evidence="14">CBS 568.67</strain>
    </source>
</reference>
<dbReference type="AlphaFoldDB" id="A0A485LCE9"/>
<protein>
    <recommendedName>
        <fullName evidence="3">beta-N-acetylhexosaminidase</fullName>
        <ecNumber evidence="3">3.2.1.52</ecNumber>
    </recommendedName>
</protein>
<feature type="region of interest" description="Disordered" evidence="9">
    <location>
        <begin position="1"/>
        <end position="26"/>
    </location>
</feature>
<dbReference type="Pfam" id="PF00728">
    <property type="entry name" value="Glyco_hydro_20"/>
    <property type="match status" value="1"/>
</dbReference>